<name>A0A0M2GGD0_9ACTN</name>
<dbReference type="EMBL" id="JYJH01000043">
    <property type="protein sequence ID" value="KJK34557.1"/>
    <property type="molecule type" value="Genomic_DNA"/>
</dbReference>
<dbReference type="AlphaFoldDB" id="A0A0M2GGD0"/>
<keyword evidence="3" id="KW-1185">Reference proteome</keyword>
<evidence type="ECO:0000313" key="2">
    <source>
        <dbReference type="EMBL" id="KJK34557.1"/>
    </source>
</evidence>
<sequence length="82" mass="8625">MRAPRPLRAQRPDTVLAVPDPPPVAYLGDDTGGSPRDDLVQYGPGSARVRPDAVGVIGWRVVGWAGRCGGDECSEGSGEHDE</sequence>
<evidence type="ECO:0000256" key="1">
    <source>
        <dbReference type="SAM" id="MobiDB-lite"/>
    </source>
</evidence>
<reference evidence="3" key="1">
    <citation type="submission" date="2015-02" db="EMBL/GenBank/DDBJ databases">
        <authorList>
            <person name="Ju K.-S."/>
            <person name="Doroghazi J.R."/>
            <person name="Metcalf W."/>
        </authorList>
    </citation>
    <scope>NUCLEOTIDE SEQUENCE [LARGE SCALE GENOMIC DNA]</scope>
    <source>
        <strain evidence="3">NRRL B-16380</strain>
    </source>
</reference>
<evidence type="ECO:0000313" key="3">
    <source>
        <dbReference type="Proteomes" id="UP000034786"/>
    </source>
</evidence>
<organism evidence="2 3">
    <name type="scientific">Streptomyces variegatus</name>
    <dbReference type="NCBI Taxonomy" id="284040"/>
    <lineage>
        <taxon>Bacteria</taxon>
        <taxon>Bacillati</taxon>
        <taxon>Actinomycetota</taxon>
        <taxon>Actinomycetes</taxon>
        <taxon>Kitasatosporales</taxon>
        <taxon>Streptomycetaceae</taxon>
        <taxon>Streptomyces</taxon>
    </lineage>
</organism>
<comment type="caution">
    <text evidence="2">The sequence shown here is derived from an EMBL/GenBank/DDBJ whole genome shotgun (WGS) entry which is preliminary data.</text>
</comment>
<protein>
    <submittedName>
        <fullName evidence="2">Uncharacterized protein</fullName>
    </submittedName>
</protein>
<proteinExistence type="predicted"/>
<dbReference type="Proteomes" id="UP000034786">
    <property type="component" value="Unassembled WGS sequence"/>
</dbReference>
<gene>
    <name evidence="2" type="ORF">UK15_35405</name>
</gene>
<accession>A0A0M2GGD0</accession>
<feature type="region of interest" description="Disordered" evidence="1">
    <location>
        <begin position="1"/>
        <end position="36"/>
    </location>
</feature>